<evidence type="ECO:0000313" key="2">
    <source>
        <dbReference type="Proteomes" id="UP001150581"/>
    </source>
</evidence>
<organism evidence="1 2">
    <name type="scientific">Kickxella alabastrina</name>
    <dbReference type="NCBI Taxonomy" id="61397"/>
    <lineage>
        <taxon>Eukaryota</taxon>
        <taxon>Fungi</taxon>
        <taxon>Fungi incertae sedis</taxon>
        <taxon>Zoopagomycota</taxon>
        <taxon>Kickxellomycotina</taxon>
        <taxon>Kickxellomycetes</taxon>
        <taxon>Kickxellales</taxon>
        <taxon>Kickxellaceae</taxon>
        <taxon>Kickxella</taxon>
    </lineage>
</organism>
<proteinExistence type="predicted"/>
<protein>
    <submittedName>
        <fullName evidence="1">Uncharacterized protein</fullName>
    </submittedName>
</protein>
<sequence>MLTLPRSINTAIDVRHSGGRMCRPPESTGTASAAKRSSSGSSGSIVSNAVDGGSSSSSIGKDSGDRRPIGSASGARHSIGRVEKMSRLERLKGLPESLAEGVCELPRDLDEMACTPAFREALQEEAATVLDLTRLLERSPLPLFLRIHESKAATTRVLVLTAAPGARRLDRTTRNALKLGWPRVTAIKIFSHITSLADELQYKIWMPRDCARYFPNLRSISYVAHSAAAGYFREMLHPMGRQPQAAPRAVVLRASQRHMDVLGLSADLMRYMAHANFLLRSLALTIRSEGHYTDYAFTVIRAVLLTDVAAPESLRLNVDSTDLLYKVAESRTLRVVAAGAPDGGRADGGRADGGDEVAFSKPSVRELALRFREIGKLGIPFAARHFPRLERLVLHAHADVGHPALENTLYGCMFLEPWARLRRVQLAHINDTLVQLLASSCPALAEL</sequence>
<gene>
    <name evidence="1" type="ORF">LPJ66_004339</name>
</gene>
<dbReference type="EMBL" id="JANBPG010000517">
    <property type="protein sequence ID" value="KAJ1895842.1"/>
    <property type="molecule type" value="Genomic_DNA"/>
</dbReference>
<evidence type="ECO:0000313" key="1">
    <source>
        <dbReference type="EMBL" id="KAJ1895842.1"/>
    </source>
</evidence>
<reference evidence="1" key="1">
    <citation type="submission" date="2022-07" db="EMBL/GenBank/DDBJ databases">
        <title>Phylogenomic reconstructions and comparative analyses of Kickxellomycotina fungi.</title>
        <authorList>
            <person name="Reynolds N.K."/>
            <person name="Stajich J.E."/>
            <person name="Barry K."/>
            <person name="Grigoriev I.V."/>
            <person name="Crous P."/>
            <person name="Smith M.E."/>
        </authorList>
    </citation>
    <scope>NUCLEOTIDE SEQUENCE</scope>
    <source>
        <strain evidence="1">Benny 63K</strain>
    </source>
</reference>
<dbReference type="Proteomes" id="UP001150581">
    <property type="component" value="Unassembled WGS sequence"/>
</dbReference>
<name>A0ACC1IHJ7_9FUNG</name>
<accession>A0ACC1IHJ7</accession>
<feature type="non-terminal residue" evidence="1">
    <location>
        <position position="447"/>
    </location>
</feature>
<comment type="caution">
    <text evidence="1">The sequence shown here is derived from an EMBL/GenBank/DDBJ whole genome shotgun (WGS) entry which is preliminary data.</text>
</comment>
<keyword evidence="2" id="KW-1185">Reference proteome</keyword>